<dbReference type="RefSeq" id="WP_003038265.1">
    <property type="nucleotide sequence ID" value="NZ_VJEZ01000006.1"/>
</dbReference>
<keyword evidence="1" id="KW-1133">Transmembrane helix</keyword>
<evidence type="ECO:0000313" key="3">
    <source>
        <dbReference type="Proteomes" id="UP000469081"/>
    </source>
</evidence>
<sequence length="167" mass="19695">MLKTIVISLLSGLSGTLLVEFFINPRREKLKDQKKSIYKSYEIISYNVVNIRKLNIFFIEMIHSKCSIGKTYLESEYFKLTNNLTDFDRTKLYLICVKSKESLESFERLCTHINGIQKNASQCLKMIKIDNYEKAKEYNQKITDSLKKDGDFDKELNNLFNLFLKYI</sequence>
<organism evidence="2 3">
    <name type="scientific">Francisella tularensis</name>
    <dbReference type="NCBI Taxonomy" id="263"/>
    <lineage>
        <taxon>Bacteria</taxon>
        <taxon>Pseudomonadati</taxon>
        <taxon>Pseudomonadota</taxon>
        <taxon>Gammaproteobacteria</taxon>
        <taxon>Thiotrichales</taxon>
        <taxon>Francisellaceae</taxon>
        <taxon>Francisella</taxon>
    </lineage>
</organism>
<dbReference type="EMBL" id="VJEZ01000006">
    <property type="protein sequence ID" value="MWZ39978.1"/>
    <property type="molecule type" value="Genomic_DNA"/>
</dbReference>
<comment type="caution">
    <text evidence="2">The sequence shown here is derived from an EMBL/GenBank/DDBJ whole genome shotgun (WGS) entry which is preliminary data.</text>
</comment>
<evidence type="ECO:0000256" key="1">
    <source>
        <dbReference type="SAM" id="Phobius"/>
    </source>
</evidence>
<keyword evidence="1" id="KW-0812">Transmembrane</keyword>
<feature type="transmembrane region" description="Helical" evidence="1">
    <location>
        <begin position="6"/>
        <end position="23"/>
    </location>
</feature>
<proteinExistence type="predicted"/>
<protein>
    <submittedName>
        <fullName evidence="2">Uncharacterized protein</fullName>
    </submittedName>
</protein>
<dbReference type="AlphaFoldDB" id="A0A6I4RSC7"/>
<evidence type="ECO:0000313" key="2">
    <source>
        <dbReference type="EMBL" id="MWZ39978.1"/>
    </source>
</evidence>
<dbReference type="Proteomes" id="UP000469081">
    <property type="component" value="Unassembled WGS sequence"/>
</dbReference>
<gene>
    <name evidence="2" type="ORF">FNC33_05375</name>
</gene>
<name>A0A6I4RSC7_FRATU</name>
<accession>A0A6I4RSC7</accession>
<reference evidence="2 3" key="1">
    <citation type="submission" date="2019-06" db="EMBL/GenBank/DDBJ databases">
        <title>Phylogeography and genetic diversity of Francisella tularensis subsp. holarctica in France (1947-2018).</title>
        <authorList>
            <person name="Kevin M."/>
            <person name="Madani N."/>
            <person name="Maurin M."/>
        </authorList>
    </citation>
    <scope>NUCLEOTIDE SEQUENCE [LARGE SCALE GENOMIC DNA]</scope>
    <source>
        <strain evidence="2 3">ATCC 15482</strain>
    </source>
</reference>
<keyword evidence="1" id="KW-0472">Membrane</keyword>